<evidence type="ECO:0000313" key="1">
    <source>
        <dbReference type="EMBL" id="KAK7199928.1"/>
    </source>
</evidence>
<keyword evidence="2" id="KW-1185">Reference proteome</keyword>
<organism evidence="1 2">
    <name type="scientific">Novymonas esmeraldas</name>
    <dbReference type="NCBI Taxonomy" id="1808958"/>
    <lineage>
        <taxon>Eukaryota</taxon>
        <taxon>Discoba</taxon>
        <taxon>Euglenozoa</taxon>
        <taxon>Kinetoplastea</taxon>
        <taxon>Metakinetoplastina</taxon>
        <taxon>Trypanosomatida</taxon>
        <taxon>Trypanosomatidae</taxon>
        <taxon>Novymonas</taxon>
    </lineage>
</organism>
<accession>A0AAW0F0L4</accession>
<protein>
    <submittedName>
        <fullName evidence="1">Uncharacterized protein</fullName>
    </submittedName>
</protein>
<gene>
    <name evidence="1" type="ORF">NESM_000041000</name>
</gene>
<sequence>MASLIPPHEASPVSSRGAALMALHEALLAVDRLETHHFRSPAASLSSGSLLIGVAEQPTWEALVVSLQRLVDRTRPCGGDDAVGLPTEDGRAALLGWVAAPASTNSTTTTTTTAAAAPYLSACETDSVAACTRLFRFLARLAALAPDGTATQSCSPAAMPDAAPPAGATTVTKHTSKSQQLAADIIESVLVYGSAVASNLSSAIADDRLPLQWRRRQPSRQRVDGDVGGPAQDAVSLPQAMWVCVVSTARLYHREKQLLHLLLSALANVVTWPSLSVDADTCTALYQLVMLHYTSSAIVGAWVAMLCNLVAAHPAASVPTLLQLGVVADVQRLALATSPADSAAAERTVQHALQLLSNIAVFAFRYP</sequence>
<name>A0AAW0F0L4_9TRYP</name>
<proteinExistence type="predicted"/>
<dbReference type="EMBL" id="JAECZO010000002">
    <property type="protein sequence ID" value="KAK7199928.1"/>
    <property type="molecule type" value="Genomic_DNA"/>
</dbReference>
<reference evidence="1 2" key="1">
    <citation type="journal article" date="2021" name="MBio">
        <title>A New Model Trypanosomatid, Novymonas esmeraldas: Genomic Perception of Its 'Candidatus Pandoraea novymonadis' Endosymbiont.</title>
        <authorList>
            <person name="Zakharova A."/>
            <person name="Saura A."/>
            <person name="Butenko A."/>
            <person name="Podesvova L."/>
            <person name="Warmusova S."/>
            <person name="Kostygov A.Y."/>
            <person name="Nenarokova A."/>
            <person name="Lukes J."/>
            <person name="Opperdoes F.R."/>
            <person name="Yurchenko V."/>
        </authorList>
    </citation>
    <scope>NUCLEOTIDE SEQUENCE [LARGE SCALE GENOMIC DNA]</scope>
    <source>
        <strain evidence="1 2">E262AT.01</strain>
    </source>
</reference>
<comment type="caution">
    <text evidence="1">The sequence shown here is derived from an EMBL/GenBank/DDBJ whole genome shotgun (WGS) entry which is preliminary data.</text>
</comment>
<dbReference type="Proteomes" id="UP001430356">
    <property type="component" value="Unassembled WGS sequence"/>
</dbReference>
<dbReference type="AlphaFoldDB" id="A0AAW0F0L4"/>
<evidence type="ECO:0000313" key="2">
    <source>
        <dbReference type="Proteomes" id="UP001430356"/>
    </source>
</evidence>